<reference evidence="3 4" key="1">
    <citation type="submission" date="2019-04" db="EMBL/GenBank/DDBJ databases">
        <title>Three New Species of Nocardioides, Nocardioides euryhalodurans sp. nov., Nocardioides seonyuensis sp. nov. and Nocardioides eburneoflavus sp. nov. Isolated from Soil.</title>
        <authorList>
            <person name="Roh S.G."/>
            <person name="Lee C."/>
            <person name="Kim M.-K."/>
            <person name="Kim S.B."/>
        </authorList>
    </citation>
    <scope>NUCLEOTIDE SEQUENCE [LARGE SCALE GENOMIC DNA]</scope>
    <source>
        <strain evidence="3 4">MMS17-SY213</strain>
    </source>
</reference>
<sequence length="296" mass="31215">MDAVDILKICFRRWYVMLPILIGAAGVSYQLIETQETTYTAAASYGLVQPRLTSAGSEVERNPLGSDGSDLVGAALEAQLNSRVTQQLLGSETTRGWGPGESENGSSYSVKIPLYETTYEVRAYGPDEQEVQDVVNRVIEAAPGIADELQTRAGAPTAVRYEPFVLAPTQVDALPATSTLKLVIAVMGVGTLVGAAWSIVADRVLRRRRVGGATATHSWPAPSDEENDALDSPDPSTAARASMAGAPAGKAKNGQAGGVEPALTSGTKRNKSGKTAGSTGPGDGRRERRHQPLVRR</sequence>
<feature type="transmembrane region" description="Helical" evidence="2">
    <location>
        <begin position="14"/>
        <end position="32"/>
    </location>
</feature>
<protein>
    <recommendedName>
        <fullName evidence="5">Polysaccharide chain length determinant N-terminal domain-containing protein</fullName>
    </recommendedName>
</protein>
<comment type="caution">
    <text evidence="3">The sequence shown here is derived from an EMBL/GenBank/DDBJ whole genome shotgun (WGS) entry which is preliminary data.</text>
</comment>
<evidence type="ECO:0000256" key="1">
    <source>
        <dbReference type="SAM" id="MobiDB-lite"/>
    </source>
</evidence>
<dbReference type="AlphaFoldDB" id="A0A4Z1C4F3"/>
<feature type="compositionally biased region" description="Low complexity" evidence="1">
    <location>
        <begin position="235"/>
        <end position="252"/>
    </location>
</feature>
<evidence type="ECO:0008006" key="5">
    <source>
        <dbReference type="Google" id="ProtNLM"/>
    </source>
</evidence>
<evidence type="ECO:0000313" key="4">
    <source>
        <dbReference type="Proteomes" id="UP000297496"/>
    </source>
</evidence>
<gene>
    <name evidence="3" type="ORF">EXE59_08410</name>
</gene>
<organism evidence="3 4">
    <name type="scientific">Nocardioides eburneiflavus</name>
    <dbReference type="NCBI Taxonomy" id="2518372"/>
    <lineage>
        <taxon>Bacteria</taxon>
        <taxon>Bacillati</taxon>
        <taxon>Actinomycetota</taxon>
        <taxon>Actinomycetes</taxon>
        <taxon>Propionibacteriales</taxon>
        <taxon>Nocardioidaceae</taxon>
        <taxon>Nocardioides</taxon>
    </lineage>
</organism>
<dbReference type="OrthoDB" id="3695950at2"/>
<proteinExistence type="predicted"/>
<keyword evidence="4" id="KW-1185">Reference proteome</keyword>
<evidence type="ECO:0000313" key="3">
    <source>
        <dbReference type="EMBL" id="TGN63972.1"/>
    </source>
</evidence>
<feature type="compositionally biased region" description="Basic residues" evidence="1">
    <location>
        <begin position="287"/>
        <end position="296"/>
    </location>
</feature>
<feature type="region of interest" description="Disordered" evidence="1">
    <location>
        <begin position="212"/>
        <end position="296"/>
    </location>
</feature>
<keyword evidence="2" id="KW-1133">Transmembrane helix</keyword>
<accession>A0A4Z1C4F3</accession>
<dbReference type="EMBL" id="SRRO01000001">
    <property type="protein sequence ID" value="TGN63972.1"/>
    <property type="molecule type" value="Genomic_DNA"/>
</dbReference>
<name>A0A4Z1C4F3_9ACTN</name>
<dbReference type="Proteomes" id="UP000297496">
    <property type="component" value="Unassembled WGS sequence"/>
</dbReference>
<evidence type="ECO:0000256" key="2">
    <source>
        <dbReference type="SAM" id="Phobius"/>
    </source>
</evidence>
<feature type="transmembrane region" description="Helical" evidence="2">
    <location>
        <begin position="182"/>
        <end position="200"/>
    </location>
</feature>
<dbReference type="RefSeq" id="WP_135838502.1">
    <property type="nucleotide sequence ID" value="NZ_SRRO01000001.1"/>
</dbReference>
<keyword evidence="2" id="KW-0472">Membrane</keyword>
<keyword evidence="2" id="KW-0812">Transmembrane</keyword>